<keyword evidence="5" id="KW-1185">Reference proteome</keyword>
<proteinExistence type="predicted"/>
<dbReference type="Proteomes" id="UP000734854">
    <property type="component" value="Unassembled WGS sequence"/>
</dbReference>
<evidence type="ECO:0000256" key="1">
    <source>
        <dbReference type="SAM" id="MobiDB-lite"/>
    </source>
</evidence>
<dbReference type="AlphaFoldDB" id="A0A8J5KRD0"/>
<evidence type="ECO:0000313" key="5">
    <source>
        <dbReference type="Proteomes" id="UP000734854"/>
    </source>
</evidence>
<feature type="region of interest" description="Disordered" evidence="1">
    <location>
        <begin position="1"/>
        <end position="26"/>
    </location>
</feature>
<protein>
    <submittedName>
        <fullName evidence="4">Uncharacterized protein</fullName>
    </submittedName>
</protein>
<sequence>MGSRLRRQSTISGGFSPPSGEAEEEDGGVIQWPFGRLDTLGQDEIKETAYELFFACSRSSSVASGLRGAAARHSIDGAEAAAKAGCSASTSSAMSRVKEVLGLKARPAASIRTTLAASAATLPLPGKAKQRSMTSAEIMRMQMGFEEQTDFRLRKILMRFLVGQVSKQVESIILPLEFLRHLKPTEFSDIHEYHRWQRRQLKVLEAGLLLHPSLPSDRLYSAGLRFREILATSEFRPIDTSKHSEVMRSLCNCVMALAWCHQSVAAVEECHWADGFPLNVHLYLCLLRSIFDIKEETVILEEVDELLELIKRTWTTLGINKMIHEVCFTWIFFEQYIMTGLVEPDLMHATLAMLDEVAIDAMKPDKEPSYTRVLIPTMTSLKVWAEKQLLDYHECFEKDSVTTMESVLCLALSTAKIMIEISSYGSPGMIFKDFRNFSTKIHVDQYIRSSLKSAFTKLHENGNGKIDSMVVEVDEDPNDTLINLMEEIEKLASVEKENYSPLLKRWHPVPAAVAAVTLHRCFGAVLNQHMYKFSCLSNESVKVLQTAANLERLLIQMAMEDSAGSEDGGKEILSEIASYGVDTILFNLLKHWVDDRLRIGRECVNRARDSESWNPMSKSEPYAESGIDLLKLAKVTVDEFFEIEGAAKTELAQDLAVGLDTLFKDYSMFAASCGSKESYVLAHPPLTRCNQDSRVAQFWKKAAAPCNAGVVAIDPSSFPIPRAAHTSGDAHRHTASRTTQRLYVRLNTLHHILALLQSFEKSFAATSYSPPFSHFDGARSSINTVILHVVEVAAYRLIFLDSAHFFYDSLYLGSVVGARIDAALRAMTHNMAHLATVLSERALATIQPVVMRATLEAFLMVLLAGGPGRAFARGDYDMVAKDLACLKRMFSPACGEEVVSEAAAMADGVVALMAMPTEKLVEEFSIAACEARGLGRSLERVPMPAATGKWHRSDPYTMLRVLCHRNDDVANRFLKRTFQLPKRR</sequence>
<dbReference type="PANTHER" id="PTHR31280:SF21">
    <property type="entry name" value="MHD2 DOMAIN-CONTAINING PROTEIN"/>
    <property type="match status" value="1"/>
</dbReference>
<dbReference type="InterPro" id="IPR014770">
    <property type="entry name" value="Munc13_1"/>
</dbReference>
<evidence type="ECO:0000259" key="2">
    <source>
        <dbReference type="PROSITE" id="PS51258"/>
    </source>
</evidence>
<dbReference type="PROSITE" id="PS51258">
    <property type="entry name" value="MHD1"/>
    <property type="match status" value="1"/>
</dbReference>
<feature type="domain" description="MHD1" evidence="2">
    <location>
        <begin position="541"/>
        <end position="683"/>
    </location>
</feature>
<dbReference type="InterPro" id="IPR008528">
    <property type="entry name" value="unc-13_homologue"/>
</dbReference>
<dbReference type="InterPro" id="IPR057984">
    <property type="entry name" value="PATROL1_C"/>
</dbReference>
<evidence type="ECO:0000313" key="4">
    <source>
        <dbReference type="EMBL" id="KAG6496763.1"/>
    </source>
</evidence>
<accession>A0A8J5KRD0</accession>
<gene>
    <name evidence="4" type="ORF">ZIOFF_044635</name>
</gene>
<comment type="caution">
    <text evidence="4">The sequence shown here is derived from an EMBL/GenBank/DDBJ whole genome shotgun (WGS) entry which is preliminary data.</text>
</comment>
<dbReference type="OrthoDB" id="750591at2759"/>
<dbReference type="PROSITE" id="PS51259">
    <property type="entry name" value="MHD2"/>
    <property type="match status" value="1"/>
</dbReference>
<organism evidence="4 5">
    <name type="scientific">Zingiber officinale</name>
    <name type="common">Ginger</name>
    <name type="synonym">Amomum zingiber</name>
    <dbReference type="NCBI Taxonomy" id="94328"/>
    <lineage>
        <taxon>Eukaryota</taxon>
        <taxon>Viridiplantae</taxon>
        <taxon>Streptophyta</taxon>
        <taxon>Embryophyta</taxon>
        <taxon>Tracheophyta</taxon>
        <taxon>Spermatophyta</taxon>
        <taxon>Magnoliopsida</taxon>
        <taxon>Liliopsida</taxon>
        <taxon>Zingiberales</taxon>
        <taxon>Zingiberaceae</taxon>
        <taxon>Zingiber</taxon>
    </lineage>
</organism>
<reference evidence="4 5" key="1">
    <citation type="submission" date="2020-08" db="EMBL/GenBank/DDBJ databases">
        <title>Plant Genome Project.</title>
        <authorList>
            <person name="Zhang R.-G."/>
        </authorList>
    </citation>
    <scope>NUCLEOTIDE SEQUENCE [LARGE SCALE GENOMIC DNA]</scope>
    <source>
        <tissue evidence="4">Rhizome</tissue>
    </source>
</reference>
<evidence type="ECO:0000259" key="3">
    <source>
        <dbReference type="PROSITE" id="PS51259"/>
    </source>
</evidence>
<dbReference type="EMBL" id="JACMSC010000012">
    <property type="protein sequence ID" value="KAG6496763.1"/>
    <property type="molecule type" value="Genomic_DNA"/>
</dbReference>
<name>A0A8J5KRD0_ZINOF</name>
<feature type="domain" description="MHD2" evidence="3">
    <location>
        <begin position="817"/>
        <end position="929"/>
    </location>
</feature>
<dbReference type="PANTHER" id="PTHR31280">
    <property type="entry name" value="PROTEIN UNC-13 HOMOLOG"/>
    <property type="match status" value="1"/>
</dbReference>
<dbReference type="Pfam" id="PF25761">
    <property type="entry name" value="TPR_PATROL1"/>
    <property type="match status" value="1"/>
</dbReference>
<dbReference type="InterPro" id="IPR014772">
    <property type="entry name" value="Munc13_dom-2"/>
</dbReference>